<dbReference type="AlphaFoldDB" id="A0A9P4MWY0"/>
<dbReference type="EMBL" id="ML986902">
    <property type="protein sequence ID" value="KAF2257622.1"/>
    <property type="molecule type" value="Genomic_DNA"/>
</dbReference>
<dbReference type="Proteomes" id="UP000800093">
    <property type="component" value="Unassembled WGS sequence"/>
</dbReference>
<sequence length="97" mass="10926">MSTPTTEIPSWMHGAGQLQVWTAHDMAGGLGDEAFQGMKSSRYLPRRQLVPYNTSASPFDGQYYYWNKSSELVLALSVPPRYRDPAVLRCASDKHTF</sequence>
<accession>A0A9P4MWY0</accession>
<comment type="caution">
    <text evidence="1">The sequence shown here is derived from an EMBL/GenBank/DDBJ whole genome shotgun (WGS) entry which is preliminary data.</text>
</comment>
<evidence type="ECO:0000313" key="1">
    <source>
        <dbReference type="EMBL" id="KAF2257622.1"/>
    </source>
</evidence>
<evidence type="ECO:0000313" key="2">
    <source>
        <dbReference type="Proteomes" id="UP000800093"/>
    </source>
</evidence>
<organism evidence="1 2">
    <name type="scientific">Lojkania enalia</name>
    <dbReference type="NCBI Taxonomy" id="147567"/>
    <lineage>
        <taxon>Eukaryota</taxon>
        <taxon>Fungi</taxon>
        <taxon>Dikarya</taxon>
        <taxon>Ascomycota</taxon>
        <taxon>Pezizomycotina</taxon>
        <taxon>Dothideomycetes</taxon>
        <taxon>Pleosporomycetidae</taxon>
        <taxon>Pleosporales</taxon>
        <taxon>Pleosporales incertae sedis</taxon>
        <taxon>Lojkania</taxon>
    </lineage>
</organism>
<gene>
    <name evidence="1" type="ORF">CC78DRAFT_206426</name>
</gene>
<proteinExistence type="predicted"/>
<name>A0A9P4MWY0_9PLEO</name>
<keyword evidence="2" id="KW-1185">Reference proteome</keyword>
<reference evidence="2" key="1">
    <citation type="journal article" date="2020" name="Stud. Mycol.">
        <title>101 Dothideomycetes genomes: A test case for predicting lifestyles and emergence of pathogens.</title>
        <authorList>
            <person name="Haridas S."/>
            <person name="Albert R."/>
            <person name="Binder M."/>
            <person name="Bloem J."/>
            <person name="LaButti K."/>
            <person name="Salamov A."/>
            <person name="Andreopoulos B."/>
            <person name="Baker S."/>
            <person name="Barry K."/>
            <person name="Bills G."/>
            <person name="Bluhm B."/>
            <person name="Cannon C."/>
            <person name="Castanera R."/>
            <person name="Culley D."/>
            <person name="Daum C."/>
            <person name="Ezra D."/>
            <person name="Gonzalez J."/>
            <person name="Henrissat B."/>
            <person name="Kuo A."/>
            <person name="Liang C."/>
            <person name="Lipzen A."/>
            <person name="Lutzoni F."/>
            <person name="Magnuson J."/>
            <person name="Mondo S."/>
            <person name="Nolan M."/>
            <person name="Ohm R."/>
            <person name="Pangilinan J."/>
            <person name="Park H.-J."/>
            <person name="Ramirez L."/>
            <person name="Alfaro M."/>
            <person name="Sun H."/>
            <person name="Tritt A."/>
            <person name="Yoshinaga Y."/>
            <person name="Zwiers L.-H."/>
            <person name="Turgeon B."/>
            <person name="Goodwin S."/>
            <person name="Spatafora J."/>
            <person name="Crous P."/>
            <person name="Grigoriev I."/>
        </authorList>
    </citation>
    <scope>NUCLEOTIDE SEQUENCE [LARGE SCALE GENOMIC DNA]</scope>
    <source>
        <strain evidence="2">CBS 304.66</strain>
    </source>
</reference>
<protein>
    <submittedName>
        <fullName evidence="1">Uncharacterized protein</fullName>
    </submittedName>
</protein>